<accession>A0ACC0BZL4</accession>
<protein>
    <submittedName>
        <fullName evidence="1">Uncharacterized protein</fullName>
    </submittedName>
</protein>
<comment type="caution">
    <text evidence="1">The sequence shown here is derived from an EMBL/GenBank/DDBJ whole genome shotgun (WGS) entry which is preliminary data.</text>
</comment>
<keyword evidence="2" id="KW-1185">Reference proteome</keyword>
<dbReference type="Proteomes" id="UP001060085">
    <property type="component" value="Linkage Group LG02"/>
</dbReference>
<dbReference type="EMBL" id="CM044702">
    <property type="protein sequence ID" value="KAI5678014.1"/>
    <property type="molecule type" value="Genomic_DNA"/>
</dbReference>
<organism evidence="1 2">
    <name type="scientific">Catharanthus roseus</name>
    <name type="common">Madagascar periwinkle</name>
    <name type="synonym">Vinca rosea</name>
    <dbReference type="NCBI Taxonomy" id="4058"/>
    <lineage>
        <taxon>Eukaryota</taxon>
        <taxon>Viridiplantae</taxon>
        <taxon>Streptophyta</taxon>
        <taxon>Embryophyta</taxon>
        <taxon>Tracheophyta</taxon>
        <taxon>Spermatophyta</taxon>
        <taxon>Magnoliopsida</taxon>
        <taxon>eudicotyledons</taxon>
        <taxon>Gunneridae</taxon>
        <taxon>Pentapetalae</taxon>
        <taxon>asterids</taxon>
        <taxon>lamiids</taxon>
        <taxon>Gentianales</taxon>
        <taxon>Apocynaceae</taxon>
        <taxon>Rauvolfioideae</taxon>
        <taxon>Vinceae</taxon>
        <taxon>Catharanthinae</taxon>
        <taxon>Catharanthus</taxon>
    </lineage>
</organism>
<sequence>MPNRLEGNKHPLCTCGREKRGKVNISLNREEFRQNKLQAFLSRLYYFNEKKKKYFFLCAIETPTTQNSNLLSIGKDNCYKKYFCGYPYIGEVDTLEGFWRHLTVGTIEVDGKEEAADSDYIVEDGENSESSNYGSDLEFFLDGDNFDDTCNIIDNNNSISQALLDPEYMAYCELISDDFNAYKEHRNKGVVLDSKRLSDVNVIEVRNTSDDEKRGEFLEFNEERESENPKISVVLVFRETFV</sequence>
<evidence type="ECO:0000313" key="1">
    <source>
        <dbReference type="EMBL" id="KAI5678014.1"/>
    </source>
</evidence>
<name>A0ACC0BZL4_CATRO</name>
<reference evidence="2" key="1">
    <citation type="journal article" date="2023" name="Nat. Plants">
        <title>Single-cell RNA sequencing provides a high-resolution roadmap for understanding the multicellular compartmentation of specialized metabolism.</title>
        <authorList>
            <person name="Sun S."/>
            <person name="Shen X."/>
            <person name="Li Y."/>
            <person name="Li Y."/>
            <person name="Wang S."/>
            <person name="Li R."/>
            <person name="Zhang H."/>
            <person name="Shen G."/>
            <person name="Guo B."/>
            <person name="Wei J."/>
            <person name="Xu J."/>
            <person name="St-Pierre B."/>
            <person name="Chen S."/>
            <person name="Sun C."/>
        </authorList>
    </citation>
    <scope>NUCLEOTIDE SEQUENCE [LARGE SCALE GENOMIC DNA]</scope>
</reference>
<gene>
    <name evidence="1" type="ORF">M9H77_08964</name>
</gene>
<evidence type="ECO:0000313" key="2">
    <source>
        <dbReference type="Proteomes" id="UP001060085"/>
    </source>
</evidence>
<proteinExistence type="predicted"/>